<gene>
    <name evidence="2" type="ORF">METZ01_LOCUS236025</name>
</gene>
<dbReference type="PANTHER" id="PTHR35889:SF3">
    <property type="entry name" value="F-BOX DOMAIN-CONTAINING PROTEIN"/>
    <property type="match status" value="1"/>
</dbReference>
<organism evidence="2">
    <name type="scientific">marine metagenome</name>
    <dbReference type="NCBI Taxonomy" id="408172"/>
    <lineage>
        <taxon>unclassified sequences</taxon>
        <taxon>metagenomes</taxon>
        <taxon>ecological metagenomes</taxon>
    </lineage>
</organism>
<dbReference type="EMBL" id="UINC01059588">
    <property type="protein sequence ID" value="SVB83171.1"/>
    <property type="molecule type" value="Genomic_DNA"/>
</dbReference>
<accession>A0A382H9P7</accession>
<dbReference type="PANTHER" id="PTHR35889">
    <property type="entry name" value="CYCLOINULO-OLIGOSACCHARIDE FRUCTANOTRANSFERASE-RELATED"/>
    <property type="match status" value="1"/>
</dbReference>
<evidence type="ECO:0000259" key="1">
    <source>
        <dbReference type="Pfam" id="PF07587"/>
    </source>
</evidence>
<protein>
    <recommendedName>
        <fullName evidence="1">DUF1553 domain-containing protein</fullName>
    </recommendedName>
</protein>
<reference evidence="2" key="1">
    <citation type="submission" date="2018-05" db="EMBL/GenBank/DDBJ databases">
        <authorList>
            <person name="Lanie J.A."/>
            <person name="Ng W.-L."/>
            <person name="Kazmierczak K.M."/>
            <person name="Andrzejewski T.M."/>
            <person name="Davidsen T.M."/>
            <person name="Wayne K.J."/>
            <person name="Tettelin H."/>
            <person name="Glass J.I."/>
            <person name="Rusch D."/>
            <person name="Podicherti R."/>
            <person name="Tsui H.-C.T."/>
            <person name="Winkler M.E."/>
        </authorList>
    </citation>
    <scope>NUCLEOTIDE SEQUENCE</scope>
</reference>
<evidence type="ECO:0000313" key="2">
    <source>
        <dbReference type="EMBL" id="SVB83171.1"/>
    </source>
</evidence>
<dbReference type="InterPro" id="IPR022655">
    <property type="entry name" value="DUF1553"/>
</dbReference>
<feature type="domain" description="DUF1553" evidence="1">
    <location>
        <begin position="96"/>
        <end position="256"/>
    </location>
</feature>
<sequence length="285" mass="31730">MAEQKTAVENFVVAGSRRMVSEVLYDSIVVAGHLAEYKWSPGENIKTYSERVRVADGVVEGGASPSTGPTSQPDMAANMMAKPMVGGGYDLEGQIALNFDELLKSELQKDLASMKMMSDTELQRQQQMEQNMARPNNGPRMKYKYIEVERKVDDNPKFGSTMRMATPAPPAHFLRVFGQPARDSLANSREHNPSMRQQLMMLNGKATHEAARVGTLEPIHSLLAEEKQNVHEAIKLAYMEILTRAPDAQEMKFALEIVGTGKPALDGMADLRWALLNSNEFRYIP</sequence>
<dbReference type="Pfam" id="PF07587">
    <property type="entry name" value="PSD1"/>
    <property type="match status" value="1"/>
</dbReference>
<name>A0A382H9P7_9ZZZZ</name>
<dbReference type="AlphaFoldDB" id="A0A382H9P7"/>
<proteinExistence type="predicted"/>